<dbReference type="PANTHER" id="PTHR33142:SF15">
    <property type="entry name" value="CYCLIN-DEPENDENT PROTEIN KINASE INHIBITOR SMR4"/>
    <property type="match status" value="1"/>
</dbReference>
<reference evidence="3" key="1">
    <citation type="submission" date="2020-01" db="EMBL/GenBank/DDBJ databases">
        <title>Genome sequence of Kobresia littledalei, the first chromosome-level genome in the family Cyperaceae.</title>
        <authorList>
            <person name="Qu G."/>
        </authorList>
    </citation>
    <scope>NUCLEOTIDE SEQUENCE</scope>
    <source>
        <strain evidence="3">C.B.Clarke</strain>
        <tissue evidence="3">Leaf</tissue>
    </source>
</reference>
<keyword evidence="4" id="KW-1185">Reference proteome</keyword>
<name>A0A833VD15_9POAL</name>
<dbReference type="GO" id="GO:0005634">
    <property type="term" value="C:nucleus"/>
    <property type="evidence" value="ECO:0007669"/>
    <property type="project" value="TreeGrafter"/>
</dbReference>
<gene>
    <name evidence="3" type="ORF">FCM35_KLT21236</name>
</gene>
<keyword evidence="1" id="KW-0649">Protein kinase inhibitor</keyword>
<comment type="caution">
    <text evidence="3">The sequence shown here is derived from an EMBL/GenBank/DDBJ whole genome shotgun (WGS) entry which is preliminary data.</text>
</comment>
<dbReference type="Proteomes" id="UP000623129">
    <property type="component" value="Unassembled WGS sequence"/>
</dbReference>
<dbReference type="PANTHER" id="PTHR33142">
    <property type="entry name" value="CYCLIN-DEPENDENT PROTEIN KINASE INHIBITOR SMR13"/>
    <property type="match status" value="1"/>
</dbReference>
<dbReference type="InterPro" id="IPR040389">
    <property type="entry name" value="SMR"/>
</dbReference>
<evidence type="ECO:0000256" key="2">
    <source>
        <dbReference type="ARBA" id="ARBA00023306"/>
    </source>
</evidence>
<dbReference type="GO" id="GO:0032875">
    <property type="term" value="P:regulation of DNA endoreduplication"/>
    <property type="evidence" value="ECO:0007669"/>
    <property type="project" value="InterPro"/>
</dbReference>
<evidence type="ECO:0000256" key="1">
    <source>
        <dbReference type="ARBA" id="ARBA00023013"/>
    </source>
</evidence>
<sequence>MEMESWDERGTEGWETPRRAECQIPAVLPCPPPPKKKSVSVVAASGKVPPKSGYFEPPDLELFFMAVPRRGAYA</sequence>
<protein>
    <submittedName>
        <fullName evidence="3">Uncharacterized protein</fullName>
    </submittedName>
</protein>
<evidence type="ECO:0000313" key="3">
    <source>
        <dbReference type="EMBL" id="KAF3334632.1"/>
    </source>
</evidence>
<accession>A0A833VD15</accession>
<dbReference type="AlphaFoldDB" id="A0A833VD15"/>
<keyword evidence="2" id="KW-0131">Cell cycle</keyword>
<dbReference type="EMBL" id="SWLB01000009">
    <property type="protein sequence ID" value="KAF3334632.1"/>
    <property type="molecule type" value="Genomic_DNA"/>
</dbReference>
<proteinExistence type="predicted"/>
<organism evidence="3 4">
    <name type="scientific">Carex littledalei</name>
    <dbReference type="NCBI Taxonomy" id="544730"/>
    <lineage>
        <taxon>Eukaryota</taxon>
        <taxon>Viridiplantae</taxon>
        <taxon>Streptophyta</taxon>
        <taxon>Embryophyta</taxon>
        <taxon>Tracheophyta</taxon>
        <taxon>Spermatophyta</taxon>
        <taxon>Magnoliopsida</taxon>
        <taxon>Liliopsida</taxon>
        <taxon>Poales</taxon>
        <taxon>Cyperaceae</taxon>
        <taxon>Cyperoideae</taxon>
        <taxon>Cariceae</taxon>
        <taxon>Carex</taxon>
        <taxon>Carex subgen. Euthyceras</taxon>
    </lineage>
</organism>
<dbReference type="GO" id="GO:0004860">
    <property type="term" value="F:protein kinase inhibitor activity"/>
    <property type="evidence" value="ECO:0007669"/>
    <property type="project" value="UniProtKB-KW"/>
</dbReference>
<evidence type="ECO:0000313" key="4">
    <source>
        <dbReference type="Proteomes" id="UP000623129"/>
    </source>
</evidence>